<evidence type="ECO:0000256" key="7">
    <source>
        <dbReference type="ARBA" id="ARBA00023004"/>
    </source>
</evidence>
<reference evidence="13 14" key="1">
    <citation type="submission" date="2019-07" db="EMBL/GenBank/DDBJ databases">
        <title>Complete genome sequence of Comamonas sp. NLF 7-7 isolated from livestock.</title>
        <authorList>
            <person name="Kim D.H."/>
            <person name="Kim J.G."/>
        </authorList>
    </citation>
    <scope>NUCLEOTIDE SEQUENCE [LARGE SCALE GENOMIC DNA]</scope>
    <source>
        <strain evidence="13 14">NLF 7-7</strain>
    </source>
</reference>
<dbReference type="GO" id="GO:0016020">
    <property type="term" value="C:membrane"/>
    <property type="evidence" value="ECO:0007669"/>
    <property type="project" value="UniProtKB-SubCell"/>
</dbReference>
<feature type="transmembrane region" description="Helical" evidence="12">
    <location>
        <begin position="231"/>
        <end position="252"/>
    </location>
</feature>
<feature type="transmembrane region" description="Helical" evidence="12">
    <location>
        <begin position="288"/>
        <end position="307"/>
    </location>
</feature>
<dbReference type="GO" id="GO:0006784">
    <property type="term" value="P:heme A biosynthetic process"/>
    <property type="evidence" value="ECO:0007669"/>
    <property type="project" value="InterPro"/>
</dbReference>
<sequence length="313" mass="32425">MPARRWLRRLAWLCAAMVLAITSLSAFVRLVNTGVGCEPWPACYGQLQLARAQSPAATPLTQAGASDTAIAVARTAHRIIASSSLVVVLALLALALRQRWRPETALAGGLLTLALFLAVLGAATRSSLLPAVTLGNLLAGFAMLVLAVRLARRSAPGATASPLARWVWVALALCFVQMALGGLVSSGHAGLSCPALGSCDVSSGTWRTLNPWFVPVAGTAPDHAGGAIAHLLHRAAGLALSGFLAIMAWRAWRMQRKAAALALVALPLLQVGLGLGIIAQQLPLAGTWAHNLVAALLVALVAALGTSTQQRPR</sequence>
<dbReference type="OrthoDB" id="8912236at2"/>
<dbReference type="GO" id="GO:0046872">
    <property type="term" value="F:metal ion binding"/>
    <property type="evidence" value="ECO:0007669"/>
    <property type="project" value="UniProtKB-KW"/>
</dbReference>
<dbReference type="Proteomes" id="UP000321199">
    <property type="component" value="Chromosome"/>
</dbReference>
<evidence type="ECO:0000256" key="12">
    <source>
        <dbReference type="SAM" id="Phobius"/>
    </source>
</evidence>
<keyword evidence="9 12" id="KW-0472">Membrane</keyword>
<protein>
    <submittedName>
        <fullName evidence="13">Cytochrome oxidase assembly protein</fullName>
    </submittedName>
</protein>
<dbReference type="GO" id="GO:0016491">
    <property type="term" value="F:oxidoreductase activity"/>
    <property type="evidence" value="ECO:0007669"/>
    <property type="project" value="UniProtKB-KW"/>
</dbReference>
<dbReference type="InterPro" id="IPR003780">
    <property type="entry name" value="COX15/CtaA_fam"/>
</dbReference>
<dbReference type="InterPro" id="IPR050450">
    <property type="entry name" value="COX15/CtaA_HemeA_synthase"/>
</dbReference>
<keyword evidence="3 12" id="KW-0812">Transmembrane</keyword>
<evidence type="ECO:0000256" key="10">
    <source>
        <dbReference type="ARBA" id="ARBA00023157"/>
    </source>
</evidence>
<dbReference type="KEGG" id="cof:FOZ74_09895"/>
<evidence type="ECO:0000256" key="4">
    <source>
        <dbReference type="ARBA" id="ARBA00022723"/>
    </source>
</evidence>
<feature type="transmembrane region" description="Helical" evidence="12">
    <location>
        <begin position="163"/>
        <end position="184"/>
    </location>
</feature>
<gene>
    <name evidence="13" type="ORF">FOZ74_09895</name>
</gene>
<keyword evidence="7" id="KW-0408">Iron</keyword>
<dbReference type="PANTHER" id="PTHR35457">
    <property type="entry name" value="HEME A SYNTHASE"/>
    <property type="match status" value="1"/>
</dbReference>
<keyword evidence="8" id="KW-0350">Heme biosynthesis</keyword>
<dbReference type="AlphaFoldDB" id="A0A5B8RYH5"/>
<keyword evidence="6" id="KW-0560">Oxidoreductase</keyword>
<evidence type="ECO:0000256" key="5">
    <source>
        <dbReference type="ARBA" id="ARBA00022989"/>
    </source>
</evidence>
<evidence type="ECO:0000313" key="14">
    <source>
        <dbReference type="Proteomes" id="UP000321199"/>
    </source>
</evidence>
<dbReference type="Pfam" id="PF02628">
    <property type="entry name" value="COX15-CtaA"/>
    <property type="match status" value="1"/>
</dbReference>
<evidence type="ECO:0000256" key="3">
    <source>
        <dbReference type="ARBA" id="ARBA00022692"/>
    </source>
</evidence>
<organism evidence="13 14">
    <name type="scientific">Comamonas flocculans</name>
    <dbReference type="NCBI Taxonomy" id="2597701"/>
    <lineage>
        <taxon>Bacteria</taxon>
        <taxon>Pseudomonadati</taxon>
        <taxon>Pseudomonadota</taxon>
        <taxon>Betaproteobacteria</taxon>
        <taxon>Burkholderiales</taxon>
        <taxon>Comamonadaceae</taxon>
        <taxon>Comamonas</taxon>
    </lineage>
</organism>
<feature type="transmembrane region" description="Helical" evidence="12">
    <location>
        <begin position="104"/>
        <end position="123"/>
    </location>
</feature>
<keyword evidence="2" id="KW-1003">Cell membrane</keyword>
<evidence type="ECO:0000256" key="2">
    <source>
        <dbReference type="ARBA" id="ARBA00022475"/>
    </source>
</evidence>
<evidence type="ECO:0000256" key="11">
    <source>
        <dbReference type="ARBA" id="ARBA00023444"/>
    </source>
</evidence>
<name>A0A5B8RYH5_9BURK</name>
<accession>A0A5B8RYH5</accession>
<dbReference type="EMBL" id="CP042344">
    <property type="protein sequence ID" value="QEA14551.1"/>
    <property type="molecule type" value="Genomic_DNA"/>
</dbReference>
<evidence type="ECO:0000256" key="9">
    <source>
        <dbReference type="ARBA" id="ARBA00023136"/>
    </source>
</evidence>
<evidence type="ECO:0000256" key="1">
    <source>
        <dbReference type="ARBA" id="ARBA00004141"/>
    </source>
</evidence>
<feature type="transmembrane region" description="Helical" evidence="12">
    <location>
        <begin position="129"/>
        <end position="151"/>
    </location>
</feature>
<comment type="pathway">
    <text evidence="11">Porphyrin-containing compound metabolism.</text>
</comment>
<feature type="transmembrane region" description="Helical" evidence="12">
    <location>
        <begin position="79"/>
        <end position="97"/>
    </location>
</feature>
<feature type="transmembrane region" description="Helical" evidence="12">
    <location>
        <begin position="259"/>
        <end position="282"/>
    </location>
</feature>
<keyword evidence="14" id="KW-1185">Reference proteome</keyword>
<comment type="subcellular location">
    <subcellularLocation>
        <location evidence="1">Membrane</location>
        <topology evidence="1">Multi-pass membrane protein</topology>
    </subcellularLocation>
</comment>
<keyword evidence="4" id="KW-0479">Metal-binding</keyword>
<proteinExistence type="predicted"/>
<evidence type="ECO:0000256" key="8">
    <source>
        <dbReference type="ARBA" id="ARBA00023133"/>
    </source>
</evidence>
<evidence type="ECO:0000313" key="13">
    <source>
        <dbReference type="EMBL" id="QEA14551.1"/>
    </source>
</evidence>
<dbReference type="PANTHER" id="PTHR35457:SF1">
    <property type="entry name" value="HEME A SYNTHASE"/>
    <property type="match status" value="1"/>
</dbReference>
<keyword evidence="10" id="KW-1015">Disulfide bond</keyword>
<keyword evidence="5 12" id="KW-1133">Transmembrane helix</keyword>
<evidence type="ECO:0000256" key="6">
    <source>
        <dbReference type="ARBA" id="ARBA00023002"/>
    </source>
</evidence>